<dbReference type="InterPro" id="IPR051338">
    <property type="entry name" value="NodU/CmcH_Carbamoyltrnsfr"/>
</dbReference>
<accession>A0A9X2FMH8</accession>
<dbReference type="GO" id="GO:0003824">
    <property type="term" value="F:catalytic activity"/>
    <property type="evidence" value="ECO:0007669"/>
    <property type="project" value="InterPro"/>
</dbReference>
<comment type="similarity">
    <text evidence="1">Belongs to the NodU/CmcH family.</text>
</comment>
<gene>
    <name evidence="4" type="ORF">NHG85_02565</name>
</gene>
<dbReference type="SUPFAM" id="SSF53067">
    <property type="entry name" value="Actin-like ATPase domain"/>
    <property type="match status" value="1"/>
</dbReference>
<proteinExistence type="inferred from homology"/>
<dbReference type="AlphaFoldDB" id="A0A9X2FMH8"/>
<evidence type="ECO:0000313" key="4">
    <source>
        <dbReference type="EMBL" id="MCP1167419.1"/>
    </source>
</evidence>
<dbReference type="PANTHER" id="PTHR34847:SF1">
    <property type="entry name" value="NODULATION PROTEIN U"/>
    <property type="match status" value="1"/>
</dbReference>
<dbReference type="Proteomes" id="UP001139477">
    <property type="component" value="Unassembled WGS sequence"/>
</dbReference>
<comment type="caution">
    <text evidence="4">The sequence shown here is derived from an EMBL/GenBank/DDBJ whole genome shotgun (WGS) entry which is preliminary data.</text>
</comment>
<organism evidence="4 5">
    <name type="scientific">Limimaricola litoreus</name>
    <dbReference type="NCBI Taxonomy" id="2955316"/>
    <lineage>
        <taxon>Bacteria</taxon>
        <taxon>Pseudomonadati</taxon>
        <taxon>Pseudomonadota</taxon>
        <taxon>Alphaproteobacteria</taxon>
        <taxon>Rhodobacterales</taxon>
        <taxon>Paracoccaceae</taxon>
        <taxon>Limimaricola</taxon>
    </lineage>
</organism>
<dbReference type="Gene3D" id="3.90.870.20">
    <property type="entry name" value="Carbamoyltransferase, C-terminal domain"/>
    <property type="match status" value="1"/>
</dbReference>
<dbReference type="InterPro" id="IPR043129">
    <property type="entry name" value="ATPase_NBD"/>
</dbReference>
<evidence type="ECO:0000256" key="1">
    <source>
        <dbReference type="ARBA" id="ARBA00006129"/>
    </source>
</evidence>
<evidence type="ECO:0000313" key="5">
    <source>
        <dbReference type="Proteomes" id="UP001139477"/>
    </source>
</evidence>
<dbReference type="InterPro" id="IPR003696">
    <property type="entry name" value="Carbtransf_dom"/>
</dbReference>
<feature type="domain" description="Carbamoyltransferase" evidence="2">
    <location>
        <begin position="3"/>
        <end position="358"/>
    </location>
</feature>
<evidence type="ECO:0000259" key="2">
    <source>
        <dbReference type="Pfam" id="PF02543"/>
    </source>
</evidence>
<feature type="domain" description="Carbamoyltransferase C-terminal" evidence="3">
    <location>
        <begin position="410"/>
        <end position="577"/>
    </location>
</feature>
<evidence type="ECO:0000259" key="3">
    <source>
        <dbReference type="Pfam" id="PF16861"/>
    </source>
</evidence>
<evidence type="ECO:0008006" key="6">
    <source>
        <dbReference type="Google" id="ProtNLM"/>
    </source>
</evidence>
<dbReference type="Pfam" id="PF02543">
    <property type="entry name" value="Carbam_trans_N"/>
    <property type="match status" value="1"/>
</dbReference>
<name>A0A9X2FMH8_9RHOB</name>
<dbReference type="Gene3D" id="3.30.420.40">
    <property type="match status" value="2"/>
</dbReference>
<dbReference type="InterPro" id="IPR038152">
    <property type="entry name" value="Carbam_trans_C_sf"/>
</dbReference>
<dbReference type="EMBL" id="JAMYXC010000030">
    <property type="protein sequence ID" value="MCP1167419.1"/>
    <property type="molecule type" value="Genomic_DNA"/>
</dbReference>
<dbReference type="PANTHER" id="PTHR34847">
    <property type="entry name" value="NODULATION PROTEIN U"/>
    <property type="match status" value="1"/>
</dbReference>
<sequence length="581" mass="63427">MYILGLATMGASAACLFRDGTLIAAVEEERLSRIKNDGAFPSRAIAECLRIAGIGIEDVHEIAVYWQPWRLRRRAMGTLGKALGGADAMRGVAARINTFFLRRAGDAERPEDTGSWRHLFRLRAMITREIGPTRARIRFHDHHASHQRYAEAMIDPGELISLSYDGGGESASTVVTVVGEGGRKRVSTHDWPNSLGHFYSTFTGYLGFRMLEGEYKMMGLAPYGTPRWKEALLDHVLKLEPGGRYRLDTGLCDYHAALQGRFPARLAELFCAPRAPDEAPSTDHIDLAASVQAAQEAALDHILAPLRDSHPQIRRLVVSGGCALNVTANGKLIESGRFDRVAIPPAPHDAGCAIGAAMLSLPTGVDTVSLRSPYLGAGYTAAEIETALAPHLLRLPEPLSDENLVAKVAGLLEGGRIIAWFQGRAEFGPRALGARSFLADPRRDEIREDINVKIKKRELFRPFAPSVTEEAAPDFFEIDQPSPYMNIVARVRPERRAEIPAVTHTDGTARVHAVPCAANPLYHALLSEFGRRSGVPVLLNTSFNIQEPIVYDPGQALATFRASGVDALAIGPYLVTREMLA</sequence>
<dbReference type="InterPro" id="IPR031730">
    <property type="entry name" value="Carbam_trans_C"/>
</dbReference>
<dbReference type="Pfam" id="PF16861">
    <property type="entry name" value="Carbam_trans_C"/>
    <property type="match status" value="1"/>
</dbReference>
<reference evidence="4" key="1">
    <citation type="submission" date="2022-06" db="EMBL/GenBank/DDBJ databases">
        <title>Limimaricola sediminis sp. nov., isolated from an intertidal sediment.</title>
        <authorList>
            <person name="Shao X."/>
        </authorList>
    </citation>
    <scope>NUCLEOTIDE SEQUENCE</scope>
    <source>
        <strain evidence="4">ASW11-118</strain>
    </source>
</reference>
<keyword evidence="5" id="KW-1185">Reference proteome</keyword>
<protein>
    <recommendedName>
        <fullName evidence="6">Carbamoyltransferase</fullName>
    </recommendedName>
</protein>
<dbReference type="RefSeq" id="WP_253329531.1">
    <property type="nucleotide sequence ID" value="NZ_JAMYXC010000030.1"/>
</dbReference>
<dbReference type="CDD" id="cd24098">
    <property type="entry name" value="ASKHA_NBD_TobZ_N"/>
    <property type="match status" value="1"/>
</dbReference>